<reference evidence="10 12" key="1">
    <citation type="submission" date="2016-11" db="EMBL/GenBank/DDBJ databases">
        <authorList>
            <person name="Jaros S."/>
            <person name="Januszkiewicz K."/>
            <person name="Wedrychowicz H."/>
        </authorList>
    </citation>
    <scope>NUCLEOTIDE SEQUENCE [LARGE SCALE GENOMIC DNA]</scope>
    <source>
        <strain evidence="10 12">DSM 784</strain>
    </source>
</reference>
<dbReference type="Gene3D" id="2.60.40.1080">
    <property type="match status" value="1"/>
</dbReference>
<name>A0A1K1SVV8_9BACT</name>
<dbReference type="InterPro" id="IPR044060">
    <property type="entry name" value="Bacterial_rp_domain"/>
</dbReference>
<dbReference type="RefSeq" id="WP_072365989.1">
    <property type="nucleotide sequence ID" value="NZ_CP139972.1"/>
</dbReference>
<dbReference type="Pfam" id="PF18666">
    <property type="entry name" value="CBM64"/>
    <property type="match status" value="1"/>
</dbReference>
<dbReference type="SMART" id="SM01067">
    <property type="entry name" value="CBM_3"/>
    <property type="match status" value="1"/>
</dbReference>
<organism evidence="10 12">
    <name type="scientific">Chitinophaga sancti</name>
    <dbReference type="NCBI Taxonomy" id="1004"/>
    <lineage>
        <taxon>Bacteria</taxon>
        <taxon>Pseudomonadati</taxon>
        <taxon>Bacteroidota</taxon>
        <taxon>Chitinophagia</taxon>
        <taxon>Chitinophagales</taxon>
        <taxon>Chitinophagaceae</taxon>
        <taxon>Chitinophaga</taxon>
    </lineage>
</organism>
<evidence type="ECO:0000256" key="6">
    <source>
        <dbReference type="ARBA" id="ARBA00023326"/>
    </source>
</evidence>
<feature type="active site" evidence="7">
    <location>
        <position position="450"/>
    </location>
</feature>
<dbReference type="SUPFAM" id="SSF48208">
    <property type="entry name" value="Six-hairpin glycosidases"/>
    <property type="match status" value="1"/>
</dbReference>
<dbReference type="EC" id="3.2.1.4" evidence="8"/>
<evidence type="ECO:0000256" key="3">
    <source>
        <dbReference type="ARBA" id="ARBA00023001"/>
    </source>
</evidence>
<sequence length="991" mass="107022">MKTRFSLLIAKGGKLLRLPLFATILTMVSLKPTFAQSYNYAEVLQKSMFFYEAQRSGTLPADNRVTWRANSALSDGSDVGLNLTGGWYDAGDHVKFNFPMAFSATMLAWGAVDFADGYNNSGQMKYLKSNLRFVNDYFIRCHTAPNELYGQVGNGGTDHAWWGSSEVMAMTRPAYKIDATHPGSDLAAETAAAMAAASMVFKTDDPTYSATLLSHAIQLYNFADTYRGVYSAAITDAAGYYNSYSGYNDELVWGAIWLYRATGNATWLTKAETYYANLSTESQTAIKSYKWGLAWDDKSTGCYALLAKLTGKAQYKEDIERHLDYWTDGYNGSRINYTAGGLAFLDVWGALRYAINTGFLAAYYKDAATTTAKGSKYYTFAKSQMNYALGSNPNNRSYVCGFGNNPPVKPHHRTAHGCWTNNLTGPPAASRHILYGALVGGPNNDDSYTDDRGNYVNNEVATDYNAAFSGLAAKLVQEYGGTPLANFPVAETPTGEFTIEAKINGSGTTYTEWSVWVNNHTAWPARIASKHVFRLFINITEGLSAGYKPTDYVVSSNNADVTFTQLQAWDTAQHLYYTEVTYNASLKIWPGGQGESKKESQIRIRLPYEAPASAWSAANDWSSQGVDATLKEVSNIPLYVDNKLVYGSTPTPAVVVPVTGITVTPAIDTLNINTTAQLTATVLPSNATNKSLTWSSANTAIATVSSTGLVSGIAAGSVAIFATTADGGFQDTSYVYVTNVVAPKQYTITTAVSGTGSIALSPAGGTYTQGTVVTLTATTGSGYTFNNWSGGIADTLNPVTVTVNSNLSITANFKQNVNTGSCDNPSVVALPFAKDGAGEFCYVIAGNISYINSWNLTKLEINGVDYTNKWSNSMPARVNGNYYVHYVAPYNWSHFEAAGTEASARQAAAAITTSAIYPNPVTQHSFAIRIADKAITDVVVTITDMSGRVVLRKSAKANETMTIPSAIPTGIYSVEVSTKTKKVMSTKLMIQ</sequence>
<evidence type="ECO:0000256" key="2">
    <source>
        <dbReference type="ARBA" id="ARBA00022801"/>
    </source>
</evidence>
<dbReference type="Pfam" id="PF18962">
    <property type="entry name" value="Por_Secre_tail"/>
    <property type="match status" value="1"/>
</dbReference>
<keyword evidence="6 7" id="KW-0624">Polysaccharide degradation</keyword>
<dbReference type="Pfam" id="PF00759">
    <property type="entry name" value="Glyco_hydro_9"/>
    <property type="match status" value="1"/>
</dbReference>
<dbReference type="Proteomes" id="UP000183788">
    <property type="component" value="Unassembled WGS sequence"/>
</dbReference>
<dbReference type="SUPFAM" id="SSF49373">
    <property type="entry name" value="Invasin/intimin cell-adhesion fragments"/>
    <property type="match status" value="1"/>
</dbReference>
<keyword evidence="4 7" id="KW-0119">Carbohydrate metabolism</keyword>
<dbReference type="NCBIfam" id="TIGR04183">
    <property type="entry name" value="Por_Secre_tail"/>
    <property type="match status" value="1"/>
</dbReference>
<evidence type="ECO:0000256" key="7">
    <source>
        <dbReference type="PROSITE-ProRule" id="PRU10060"/>
    </source>
</evidence>
<evidence type="ECO:0000256" key="5">
    <source>
        <dbReference type="ARBA" id="ARBA00023295"/>
    </source>
</evidence>
<protein>
    <recommendedName>
        <fullName evidence="8">Endoglucanase</fullName>
        <ecNumber evidence="8">3.2.1.4</ecNumber>
    </recommendedName>
</protein>
<dbReference type="PANTHER" id="PTHR22298">
    <property type="entry name" value="ENDO-1,4-BETA-GLUCANASE"/>
    <property type="match status" value="1"/>
</dbReference>
<dbReference type="Gene3D" id="1.50.10.10">
    <property type="match status" value="1"/>
</dbReference>
<dbReference type="InterPro" id="IPR012341">
    <property type="entry name" value="6hp_glycosidase-like_sf"/>
</dbReference>
<dbReference type="InterPro" id="IPR008965">
    <property type="entry name" value="CBM2/CBM3_carb-bd_dom_sf"/>
</dbReference>
<keyword evidence="5 7" id="KW-0326">Glycosidase</keyword>
<evidence type="ECO:0000256" key="4">
    <source>
        <dbReference type="ARBA" id="ARBA00023277"/>
    </source>
</evidence>
<dbReference type="Pfam" id="PF02368">
    <property type="entry name" value="Big_2"/>
    <property type="match status" value="1"/>
</dbReference>
<dbReference type="OrthoDB" id="9808897at2"/>
<dbReference type="Pfam" id="PF18998">
    <property type="entry name" value="Flg_new_2"/>
    <property type="match status" value="1"/>
</dbReference>
<dbReference type="Gene3D" id="2.60.40.710">
    <property type="entry name" value="Endoglucanase-like"/>
    <property type="match status" value="1"/>
</dbReference>
<dbReference type="AlphaFoldDB" id="A0A1K1SVV8"/>
<dbReference type="InterPro" id="IPR033126">
    <property type="entry name" value="Glyco_hydro_9_Asp/Glu_AS"/>
</dbReference>
<dbReference type="InterPro" id="IPR001701">
    <property type="entry name" value="Glyco_hydro_9"/>
</dbReference>
<evidence type="ECO:0000313" key="11">
    <source>
        <dbReference type="EMBL" id="WQG86787.1"/>
    </source>
</evidence>
<dbReference type="Proteomes" id="UP001326715">
    <property type="component" value="Chromosome"/>
</dbReference>
<accession>A0A1K1SVV8</accession>
<dbReference type="GO" id="GO:0008810">
    <property type="term" value="F:cellulase activity"/>
    <property type="evidence" value="ECO:0007669"/>
    <property type="project" value="UniProtKB-EC"/>
</dbReference>
<dbReference type="FunFam" id="1.50.10.10:FF:000020">
    <property type="entry name" value="Endoglucanase"/>
    <property type="match status" value="1"/>
</dbReference>
<dbReference type="InterPro" id="IPR041438">
    <property type="entry name" value="CBM64"/>
</dbReference>
<keyword evidence="2 7" id="KW-0378">Hydrolase</keyword>
<reference evidence="11 13" key="2">
    <citation type="submission" date="2023-11" db="EMBL/GenBank/DDBJ databases">
        <title>MicrobeMod: A computational toolkit for identifying prokaryotic methylation and restriction-modification with nanopore sequencing.</title>
        <authorList>
            <person name="Crits-Christoph A."/>
            <person name="Kang S.C."/>
            <person name="Lee H."/>
            <person name="Ostrov N."/>
        </authorList>
    </citation>
    <scope>NUCLEOTIDE SEQUENCE [LARGE SCALE GENOMIC DNA]</scope>
    <source>
        <strain evidence="11 13">ATCC 23090</strain>
    </source>
</reference>
<dbReference type="PROSITE" id="PS00698">
    <property type="entry name" value="GH9_3"/>
    <property type="match status" value="1"/>
</dbReference>
<keyword evidence="13" id="KW-1185">Reference proteome</keyword>
<feature type="domain" description="CBM3" evidence="9">
    <location>
        <begin position="492"/>
        <end position="651"/>
    </location>
</feature>
<dbReference type="GO" id="GO:0030245">
    <property type="term" value="P:cellulose catabolic process"/>
    <property type="evidence" value="ECO:0007669"/>
    <property type="project" value="UniProtKB-KW"/>
</dbReference>
<dbReference type="GO" id="GO:0030248">
    <property type="term" value="F:cellulose binding"/>
    <property type="evidence" value="ECO:0007669"/>
    <property type="project" value="InterPro"/>
</dbReference>
<dbReference type="InterPro" id="IPR036966">
    <property type="entry name" value="CBM3_sf"/>
</dbReference>
<evidence type="ECO:0000313" key="13">
    <source>
        <dbReference type="Proteomes" id="UP001326715"/>
    </source>
</evidence>
<dbReference type="STRING" id="1004.SAMN05661012_06250"/>
<comment type="catalytic activity">
    <reaction evidence="1 8">
        <text>Endohydrolysis of (1-&gt;4)-beta-D-glucosidic linkages in cellulose, lichenin and cereal beta-D-glucans.</text>
        <dbReference type="EC" id="3.2.1.4"/>
    </reaction>
</comment>
<keyword evidence="3 8" id="KW-0136">Cellulose degradation</keyword>
<dbReference type="InterPro" id="IPR026444">
    <property type="entry name" value="Secre_tail"/>
</dbReference>
<dbReference type="EMBL" id="FPIZ01000036">
    <property type="protein sequence ID" value="SFW88438.1"/>
    <property type="molecule type" value="Genomic_DNA"/>
</dbReference>
<dbReference type="InterPro" id="IPR003343">
    <property type="entry name" value="Big_2"/>
</dbReference>
<evidence type="ECO:0000313" key="10">
    <source>
        <dbReference type="EMBL" id="SFW88438.1"/>
    </source>
</evidence>
<evidence type="ECO:0000256" key="8">
    <source>
        <dbReference type="RuleBase" id="RU361166"/>
    </source>
</evidence>
<dbReference type="InterPro" id="IPR008928">
    <property type="entry name" value="6-hairpin_glycosidase_sf"/>
</dbReference>
<evidence type="ECO:0000259" key="9">
    <source>
        <dbReference type="PROSITE" id="PS51172"/>
    </source>
</evidence>
<dbReference type="SMART" id="SM00635">
    <property type="entry name" value="BID_2"/>
    <property type="match status" value="1"/>
</dbReference>
<proteinExistence type="inferred from homology"/>
<gene>
    <name evidence="10" type="ORF">SAMN05661012_06250</name>
    <name evidence="11" type="ORF">SR876_17860</name>
</gene>
<comment type="similarity">
    <text evidence="7 8">Belongs to the glycosyl hydrolase 9 (cellulase E) family.</text>
</comment>
<feature type="active site" evidence="7">
    <location>
        <position position="459"/>
    </location>
</feature>
<dbReference type="InterPro" id="IPR001956">
    <property type="entry name" value="CBM3"/>
</dbReference>
<dbReference type="PROSITE" id="PS51172">
    <property type="entry name" value="CBM3"/>
    <property type="match status" value="1"/>
</dbReference>
<evidence type="ECO:0000256" key="1">
    <source>
        <dbReference type="ARBA" id="ARBA00000966"/>
    </source>
</evidence>
<dbReference type="EMBL" id="CP140154">
    <property type="protein sequence ID" value="WQG86787.1"/>
    <property type="molecule type" value="Genomic_DNA"/>
</dbReference>
<dbReference type="InterPro" id="IPR008964">
    <property type="entry name" value="Invasin/intimin_cell_adhesion"/>
</dbReference>
<dbReference type="SUPFAM" id="SSF49384">
    <property type="entry name" value="Carbohydrate-binding domain"/>
    <property type="match status" value="1"/>
</dbReference>
<evidence type="ECO:0000313" key="12">
    <source>
        <dbReference type="Proteomes" id="UP000183788"/>
    </source>
</evidence>